<evidence type="ECO:0000313" key="2">
    <source>
        <dbReference type="EMBL" id="AVP98288.1"/>
    </source>
</evidence>
<reference evidence="2 3" key="2">
    <citation type="submission" date="2018-03" db="EMBL/GenBank/DDBJ databases">
        <authorList>
            <person name="Keele B.F."/>
        </authorList>
    </citation>
    <scope>NUCLEOTIDE SEQUENCE [LARGE SCALE GENOMIC DNA]</scope>
    <source>
        <strain evidence="2 3">D13</strain>
    </source>
</reference>
<accession>A0A2P1PTX2</accession>
<dbReference type="KEGG" id="xba:C7S18_14275"/>
<feature type="compositionally biased region" description="Basic and acidic residues" evidence="1">
    <location>
        <begin position="13"/>
        <end position="24"/>
    </location>
</feature>
<sequence>MAQQSAGSTGSDEPVRRTQDDSKRQRIGQGDEADLAERRLRGRPGQGSQTLLARVKPPTSS</sequence>
<keyword evidence="3" id="KW-1185">Reference proteome</keyword>
<proteinExistence type="predicted"/>
<evidence type="ECO:0000256" key="1">
    <source>
        <dbReference type="SAM" id="MobiDB-lite"/>
    </source>
</evidence>
<gene>
    <name evidence="2" type="ORF">C7S18_14275</name>
</gene>
<feature type="compositionally biased region" description="Polar residues" evidence="1">
    <location>
        <begin position="1"/>
        <end position="11"/>
    </location>
</feature>
<evidence type="ECO:0000313" key="3">
    <source>
        <dbReference type="Proteomes" id="UP000241074"/>
    </source>
</evidence>
<reference evidence="2 3" key="1">
    <citation type="submission" date="2018-03" db="EMBL/GenBank/DDBJ databases">
        <title>Ahniella affigens gen. nov., sp. nov., a gammaproteobacterium isolated from sandy soil near a stream.</title>
        <authorList>
            <person name="Ko Y."/>
            <person name="Kim J.-H."/>
        </authorList>
    </citation>
    <scope>NUCLEOTIDE SEQUENCE [LARGE SCALE GENOMIC DNA]</scope>
    <source>
        <strain evidence="2 3">D13</strain>
    </source>
</reference>
<name>A0A2P1PTX2_9GAMM</name>
<dbReference type="AlphaFoldDB" id="A0A2P1PTX2"/>
<dbReference type="Proteomes" id="UP000241074">
    <property type="component" value="Chromosome"/>
</dbReference>
<feature type="region of interest" description="Disordered" evidence="1">
    <location>
        <begin position="1"/>
        <end position="61"/>
    </location>
</feature>
<organism evidence="2 3">
    <name type="scientific">Ahniella affigens</name>
    <dbReference type="NCBI Taxonomy" id="2021234"/>
    <lineage>
        <taxon>Bacteria</taxon>
        <taxon>Pseudomonadati</taxon>
        <taxon>Pseudomonadota</taxon>
        <taxon>Gammaproteobacteria</taxon>
        <taxon>Lysobacterales</taxon>
        <taxon>Rhodanobacteraceae</taxon>
        <taxon>Ahniella</taxon>
    </lineage>
</organism>
<dbReference type="EMBL" id="CP027860">
    <property type="protein sequence ID" value="AVP98288.1"/>
    <property type="molecule type" value="Genomic_DNA"/>
</dbReference>
<protein>
    <submittedName>
        <fullName evidence="2">Uncharacterized protein</fullName>
    </submittedName>
</protein>